<dbReference type="Pfam" id="PF04505">
    <property type="entry name" value="CD225"/>
    <property type="match status" value="1"/>
</dbReference>
<dbReference type="PANTHER" id="PTHR14948">
    <property type="entry name" value="NG5"/>
    <property type="match status" value="1"/>
</dbReference>
<comment type="subcellular location">
    <subcellularLocation>
        <location evidence="1">Membrane</location>
    </subcellularLocation>
</comment>
<feature type="compositionally biased region" description="Low complexity" evidence="6">
    <location>
        <begin position="48"/>
        <end position="57"/>
    </location>
</feature>
<comment type="similarity">
    <text evidence="2">Belongs to the CD225/Dispanin family.</text>
</comment>
<dbReference type="PANTHER" id="PTHR14948:SF18">
    <property type="entry name" value="PROLINE RICH TRANSMEMBRANE PROTEIN 1B"/>
    <property type="match status" value="1"/>
</dbReference>
<name>A0A3B3QSH4_9TELE</name>
<accession>A0A3B3QSH4</accession>
<reference evidence="8" key="1">
    <citation type="submission" date="2025-08" db="UniProtKB">
        <authorList>
            <consortium name="Ensembl"/>
        </authorList>
    </citation>
    <scope>IDENTIFICATION</scope>
</reference>
<evidence type="ECO:0000313" key="8">
    <source>
        <dbReference type="Ensembl" id="ENSPKIP00000008356.1"/>
    </source>
</evidence>
<evidence type="ECO:0000313" key="9">
    <source>
        <dbReference type="Proteomes" id="UP000261540"/>
    </source>
</evidence>
<evidence type="ECO:0000256" key="7">
    <source>
        <dbReference type="SAM" id="Phobius"/>
    </source>
</evidence>
<sequence length="208" mass="23054">MKIKKKFPPEQIKWRMRGFSQKLTSTQFFTPLVCASTASPAEIPPTCPESAPASAQPQVPPQRPSGPVEDPPPYSPPYPKTDCFFFPTPCPHYPEQPVFYQPQFTPSASYPPYSIVRYVSGPTSGQENSSQPKDYMVESLLVTIFCCLISGLVALMYSYETRAALARGDLAEGERASRKARQMVLLSLLFGVCTCLAWILYVVVALCI</sequence>
<dbReference type="Proteomes" id="UP000261540">
    <property type="component" value="Unplaced"/>
</dbReference>
<evidence type="ECO:0000256" key="3">
    <source>
        <dbReference type="ARBA" id="ARBA00022692"/>
    </source>
</evidence>
<evidence type="ECO:0000256" key="5">
    <source>
        <dbReference type="ARBA" id="ARBA00023136"/>
    </source>
</evidence>
<evidence type="ECO:0008006" key="10">
    <source>
        <dbReference type="Google" id="ProtNLM"/>
    </source>
</evidence>
<dbReference type="AlphaFoldDB" id="A0A3B3QSH4"/>
<dbReference type="InterPro" id="IPR051423">
    <property type="entry name" value="CD225/Dispanin"/>
</dbReference>
<feature type="compositionally biased region" description="Pro residues" evidence="6">
    <location>
        <begin position="58"/>
        <end position="73"/>
    </location>
</feature>
<evidence type="ECO:0000256" key="6">
    <source>
        <dbReference type="SAM" id="MobiDB-lite"/>
    </source>
</evidence>
<dbReference type="GeneTree" id="ENSGT00940000163383"/>
<feature type="region of interest" description="Disordered" evidence="6">
    <location>
        <begin position="41"/>
        <end position="73"/>
    </location>
</feature>
<keyword evidence="9" id="KW-1185">Reference proteome</keyword>
<dbReference type="GO" id="GO:0016020">
    <property type="term" value="C:membrane"/>
    <property type="evidence" value="ECO:0007669"/>
    <property type="project" value="UniProtKB-SubCell"/>
</dbReference>
<keyword evidence="3 7" id="KW-0812">Transmembrane</keyword>
<dbReference type="Ensembl" id="ENSPKIT00000032435.1">
    <property type="protein sequence ID" value="ENSPKIP00000008356.1"/>
    <property type="gene ID" value="ENSPKIG00000023889.1"/>
</dbReference>
<feature type="transmembrane region" description="Helical" evidence="7">
    <location>
        <begin position="184"/>
        <end position="206"/>
    </location>
</feature>
<evidence type="ECO:0000256" key="4">
    <source>
        <dbReference type="ARBA" id="ARBA00022989"/>
    </source>
</evidence>
<evidence type="ECO:0000256" key="1">
    <source>
        <dbReference type="ARBA" id="ARBA00004370"/>
    </source>
</evidence>
<organism evidence="8 9">
    <name type="scientific">Paramormyrops kingsleyae</name>
    <dbReference type="NCBI Taxonomy" id="1676925"/>
    <lineage>
        <taxon>Eukaryota</taxon>
        <taxon>Metazoa</taxon>
        <taxon>Chordata</taxon>
        <taxon>Craniata</taxon>
        <taxon>Vertebrata</taxon>
        <taxon>Euteleostomi</taxon>
        <taxon>Actinopterygii</taxon>
        <taxon>Neopterygii</taxon>
        <taxon>Teleostei</taxon>
        <taxon>Osteoglossocephala</taxon>
        <taxon>Osteoglossomorpha</taxon>
        <taxon>Osteoglossiformes</taxon>
        <taxon>Mormyridae</taxon>
        <taxon>Paramormyrops</taxon>
    </lineage>
</organism>
<reference evidence="8" key="2">
    <citation type="submission" date="2025-09" db="UniProtKB">
        <authorList>
            <consortium name="Ensembl"/>
        </authorList>
    </citation>
    <scope>IDENTIFICATION</scope>
</reference>
<dbReference type="InterPro" id="IPR007593">
    <property type="entry name" value="CD225/Dispanin_fam"/>
</dbReference>
<protein>
    <recommendedName>
        <fullName evidence="10">Proline rich transmembrane protein 1B</fullName>
    </recommendedName>
</protein>
<keyword evidence="5 7" id="KW-0472">Membrane</keyword>
<evidence type="ECO:0000256" key="2">
    <source>
        <dbReference type="ARBA" id="ARBA00006843"/>
    </source>
</evidence>
<proteinExistence type="inferred from homology"/>
<keyword evidence="4 7" id="KW-1133">Transmembrane helix</keyword>
<feature type="transmembrane region" description="Helical" evidence="7">
    <location>
        <begin position="135"/>
        <end position="157"/>
    </location>
</feature>